<keyword evidence="1" id="KW-0472">Membrane</keyword>
<reference evidence="3" key="1">
    <citation type="submission" date="2016-10" db="EMBL/GenBank/DDBJ databases">
        <authorList>
            <person name="Varghese N."/>
            <person name="Submissions S."/>
        </authorList>
    </citation>
    <scope>NUCLEOTIDE SEQUENCE [LARGE SCALE GENOMIC DNA]</scope>
    <source>
        <strain evidence="3">FP5</strain>
    </source>
</reference>
<proteinExistence type="predicted"/>
<protein>
    <recommendedName>
        <fullName evidence="4">Inner membrane protein</fullName>
    </recommendedName>
</protein>
<accession>A0A1I2NNF6</accession>
<dbReference type="Proteomes" id="UP000198897">
    <property type="component" value="Unassembled WGS sequence"/>
</dbReference>
<dbReference type="AlphaFoldDB" id="A0A1I2NNF6"/>
<sequence length="231" mass="25941">MVSTLITHVPSTTLHLLAGALIMYAFFGKKEYTTKQRALIMSLGFIVLIPDVPKFLGTTAFHSLISLPFLSLLLAIFIQKRTKAKYWYSLLATFTTFMGGALLIDWIGNGSRLFSPLSNKNYAFTLLKHELLLILLMTIVLLIVLKTSNKLILTAGLLIALSFLSLKAYGKLELQSYLRNQIQVAPIKWIEVEPHGFLGNKWEFVVMAQDKKFRGTASLLGDDVKITSRMK</sequence>
<keyword evidence="1" id="KW-0812">Transmembrane</keyword>
<dbReference type="OrthoDB" id="2517683at2"/>
<evidence type="ECO:0000313" key="3">
    <source>
        <dbReference type="Proteomes" id="UP000198897"/>
    </source>
</evidence>
<evidence type="ECO:0000313" key="2">
    <source>
        <dbReference type="EMBL" id="SFG03207.1"/>
    </source>
</evidence>
<feature type="transmembrane region" description="Helical" evidence="1">
    <location>
        <begin position="6"/>
        <end position="26"/>
    </location>
</feature>
<keyword evidence="3" id="KW-1185">Reference proteome</keyword>
<keyword evidence="1" id="KW-1133">Transmembrane helix</keyword>
<organism evidence="2 3">
    <name type="scientific">Halobacillus alkaliphilus</name>
    <dbReference type="NCBI Taxonomy" id="396056"/>
    <lineage>
        <taxon>Bacteria</taxon>
        <taxon>Bacillati</taxon>
        <taxon>Bacillota</taxon>
        <taxon>Bacilli</taxon>
        <taxon>Bacillales</taxon>
        <taxon>Bacillaceae</taxon>
        <taxon>Halobacillus</taxon>
    </lineage>
</organism>
<name>A0A1I2NNF6_9BACI</name>
<feature type="transmembrane region" description="Helical" evidence="1">
    <location>
        <begin position="127"/>
        <end position="145"/>
    </location>
</feature>
<evidence type="ECO:0008006" key="4">
    <source>
        <dbReference type="Google" id="ProtNLM"/>
    </source>
</evidence>
<evidence type="ECO:0000256" key="1">
    <source>
        <dbReference type="SAM" id="Phobius"/>
    </source>
</evidence>
<feature type="transmembrane region" description="Helical" evidence="1">
    <location>
        <begin position="86"/>
        <end position="107"/>
    </location>
</feature>
<gene>
    <name evidence="2" type="ORF">SAMN05216353_11963</name>
</gene>
<dbReference type="EMBL" id="FOOG01000019">
    <property type="protein sequence ID" value="SFG03207.1"/>
    <property type="molecule type" value="Genomic_DNA"/>
</dbReference>
<feature type="transmembrane region" description="Helical" evidence="1">
    <location>
        <begin position="61"/>
        <end position="79"/>
    </location>
</feature>
<dbReference type="RefSeq" id="WP_089752195.1">
    <property type="nucleotide sequence ID" value="NZ_FOOG01000019.1"/>
</dbReference>